<dbReference type="InterPro" id="IPR006694">
    <property type="entry name" value="Fatty_acid_hydroxylase"/>
</dbReference>
<evidence type="ECO:0000259" key="6">
    <source>
        <dbReference type="Pfam" id="PF04116"/>
    </source>
</evidence>
<sequence length="280" mass="32635">METYLWYALWCGIVLCITWEMLAPRRQAGKQTSYRWLNNGLLTLLNIFLGRWFYALLLAGVASLSFDHKIGLVGAWSIGFWGGLLLAFVVFELLDYWLHRAFHASSYLWRFHAVHHSDTDLDFSSAYRHHPFEVLLTIFLHLPIVLVLGLPPAAILVYQLFRNFMAVFSHSNIYLPLSVDRVLRCFVVTPDFHRTHHSSERTYTNSNYSSSVSWPDYIFRTIRLRDFAEQADFELGLEYLRSPEDSRTDRLLLLPFRWPGASINRSVLSPEDTSKITPER</sequence>
<keyword evidence="4 5" id="KW-0472">Membrane</keyword>
<keyword evidence="3 5" id="KW-1133">Transmembrane helix</keyword>
<evidence type="ECO:0000256" key="2">
    <source>
        <dbReference type="ARBA" id="ARBA00022692"/>
    </source>
</evidence>
<name>A0ABU4RVT6_9GAMM</name>
<dbReference type="GO" id="GO:0016491">
    <property type="term" value="F:oxidoreductase activity"/>
    <property type="evidence" value="ECO:0007669"/>
    <property type="project" value="UniProtKB-KW"/>
</dbReference>
<protein>
    <submittedName>
        <fullName evidence="7">Sterol desaturase family protein</fullName>
        <ecNumber evidence="7">1.-.-.-</ecNumber>
    </submittedName>
</protein>
<keyword evidence="2 5" id="KW-0812">Transmembrane</keyword>
<evidence type="ECO:0000313" key="7">
    <source>
        <dbReference type="EMBL" id="MDX6847818.1"/>
    </source>
</evidence>
<feature type="transmembrane region" description="Helical" evidence="5">
    <location>
        <begin position="78"/>
        <end position="98"/>
    </location>
</feature>
<dbReference type="EC" id="1.-.-.-" evidence="7"/>
<evidence type="ECO:0000313" key="8">
    <source>
        <dbReference type="Proteomes" id="UP001273505"/>
    </source>
</evidence>
<evidence type="ECO:0000256" key="4">
    <source>
        <dbReference type="ARBA" id="ARBA00023136"/>
    </source>
</evidence>
<evidence type="ECO:0000256" key="3">
    <source>
        <dbReference type="ARBA" id="ARBA00022989"/>
    </source>
</evidence>
<gene>
    <name evidence="7" type="ORF">SCD92_00515</name>
</gene>
<evidence type="ECO:0000256" key="1">
    <source>
        <dbReference type="ARBA" id="ARBA00004370"/>
    </source>
</evidence>
<dbReference type="Pfam" id="PF04116">
    <property type="entry name" value="FA_hydroxylase"/>
    <property type="match status" value="1"/>
</dbReference>
<organism evidence="7 8">
    <name type="scientific">Gilvimarinus gilvus</name>
    <dbReference type="NCBI Taxonomy" id="3058038"/>
    <lineage>
        <taxon>Bacteria</taxon>
        <taxon>Pseudomonadati</taxon>
        <taxon>Pseudomonadota</taxon>
        <taxon>Gammaproteobacteria</taxon>
        <taxon>Cellvibrionales</taxon>
        <taxon>Cellvibrionaceae</taxon>
        <taxon>Gilvimarinus</taxon>
    </lineage>
</organism>
<dbReference type="Proteomes" id="UP001273505">
    <property type="component" value="Unassembled WGS sequence"/>
</dbReference>
<accession>A0ABU4RVT6</accession>
<comment type="caution">
    <text evidence="7">The sequence shown here is derived from an EMBL/GenBank/DDBJ whole genome shotgun (WGS) entry which is preliminary data.</text>
</comment>
<dbReference type="EMBL" id="JAXAFO010000001">
    <property type="protein sequence ID" value="MDX6847818.1"/>
    <property type="molecule type" value="Genomic_DNA"/>
</dbReference>
<comment type="subcellular location">
    <subcellularLocation>
        <location evidence="1">Membrane</location>
    </subcellularLocation>
</comment>
<feature type="domain" description="Fatty acid hydroxylase" evidence="6">
    <location>
        <begin position="85"/>
        <end position="221"/>
    </location>
</feature>
<feature type="transmembrane region" description="Helical" evidence="5">
    <location>
        <begin position="134"/>
        <end position="161"/>
    </location>
</feature>
<feature type="transmembrane region" description="Helical" evidence="5">
    <location>
        <begin position="44"/>
        <end position="66"/>
    </location>
</feature>
<feature type="transmembrane region" description="Helical" evidence="5">
    <location>
        <begin position="6"/>
        <end position="23"/>
    </location>
</feature>
<reference evidence="7 8" key="1">
    <citation type="submission" date="2023-11" db="EMBL/GenBank/DDBJ databases">
        <title>Gilvimarinus fulvus sp. nov., isolated from the surface of Kelp.</title>
        <authorList>
            <person name="Sun Y.Y."/>
            <person name="Gong Y."/>
            <person name="Du Z.J."/>
        </authorList>
    </citation>
    <scope>NUCLEOTIDE SEQUENCE [LARGE SCALE GENOMIC DNA]</scope>
    <source>
        <strain evidence="7 8">SDUM040013</strain>
    </source>
</reference>
<keyword evidence="8" id="KW-1185">Reference proteome</keyword>
<evidence type="ECO:0000256" key="5">
    <source>
        <dbReference type="SAM" id="Phobius"/>
    </source>
</evidence>
<dbReference type="InterPro" id="IPR050307">
    <property type="entry name" value="Sterol_Desaturase_Related"/>
</dbReference>
<keyword evidence="7" id="KW-0560">Oxidoreductase</keyword>
<proteinExistence type="predicted"/>
<dbReference type="RefSeq" id="WP_302724419.1">
    <property type="nucleotide sequence ID" value="NZ_JAULRU010000797.1"/>
</dbReference>
<dbReference type="PANTHER" id="PTHR11863">
    <property type="entry name" value="STEROL DESATURASE"/>
    <property type="match status" value="1"/>
</dbReference>